<feature type="compositionally biased region" description="Low complexity" evidence="2">
    <location>
        <begin position="402"/>
        <end position="412"/>
    </location>
</feature>
<dbReference type="KEGG" id="cput:CONPUDRAFT_81796"/>
<keyword evidence="1" id="KW-0694">RNA-binding</keyword>
<feature type="compositionally biased region" description="Gly residues" evidence="2">
    <location>
        <begin position="111"/>
        <end position="125"/>
    </location>
</feature>
<dbReference type="PANTHER" id="PTHR10501">
    <property type="entry name" value="U1 SMALL NUCLEAR RIBONUCLEOPROTEIN A/U2 SMALL NUCLEAR RIBONUCLEOPROTEIN B"/>
    <property type="match status" value="1"/>
</dbReference>
<sequence>MAQVSAPPSNTGSGMSSPEAFTQPSTMIQSDSPHTSDFMKHTDGLHHPTDLSSRFAPQSSELFAQDNSTLLLRSPHQGGPGSGALSPHQAAMNEFASGPFRSSFSAFNGSNGSGTGTPGANGLGGTRMRQQSVPATHQSFSSSDAHGPLGLQQQLSQQGIPSNSAPFDSRANAFELGSPTSIGGLKGGQPQQFITAMDAFHSHPIKPSPQQVHDTYQHLNTRSGTQMSYMNGVQLQSQTPYGPHLQSNGSSAGLSARVLGNSAQIGLGAGAGAGMTAEGSPAGNLQQEEISTIFVVGFPEDMQEREFQNMFTFSAGFEAATLKIPNKEYTAYGSSGGPTGVTTPSGIPLRSSNSFSSAYLGGGSNDPYNLVTVNQGGVVVDNGRDGPTTSWPPLATHPLDDPSPFGSGPSQQGQGGPGSQPPRKQIIGFAKFRTRQEALEARDVLQGRRVDIEKGAILKAEMAKKNLHTKRGPGNGVSTSTPTTMSAGSGGVASGGLTGVNVAGGMNLGNMNADALAGLAANLSLNHASLNPLAGLNGDASSIARGRDFNSVGFNERGTSAGWRERLGDSSEDETDVNLNRERRREALSAMGLSLGVGLGLRGARERAQAEEDQERDRFRRKDWDKADVSGVAAPRRLPGPSAAYEAFHSVPPGLARYPSGGAGGILAQSASSPGESGMSSPLLGHRDSAIGLWDPPSLRDREVLNSSQPLSLYARRGTIVAPSSQEGSPPGNQVPFSPQELESVDMLPQHRAAPNRAMNAFASSEDQLRREDHHIPTSLPPSSSATSTSSVGGDGDSGAPLAVATGSRQVVGSAGPTSPQLHSPSSNTGSATSGGGPFAGSLPPSMSNSSILTGPAPRGTVVDQNPPINTLYVGNLPTGPMPNGYPAGYLEDSLRELFSRQPGYRKLCFRQKSNGPMCFVEVSSV</sequence>
<dbReference type="EMBL" id="JH711577">
    <property type="protein sequence ID" value="EIW82268.1"/>
    <property type="molecule type" value="Genomic_DNA"/>
</dbReference>
<feature type="compositionally biased region" description="Basic and acidic residues" evidence="2">
    <location>
        <begin position="37"/>
        <end position="49"/>
    </location>
</feature>
<dbReference type="Gene3D" id="3.30.70.330">
    <property type="match status" value="2"/>
</dbReference>
<feature type="region of interest" description="Disordered" evidence="2">
    <location>
        <begin position="379"/>
        <end position="424"/>
    </location>
</feature>
<feature type="compositionally biased region" description="Low complexity" evidence="2">
    <location>
        <begin position="777"/>
        <end position="792"/>
    </location>
</feature>
<keyword evidence="4" id="KW-1185">Reference proteome</keyword>
<feature type="compositionally biased region" description="Basic and acidic residues" evidence="2">
    <location>
        <begin position="767"/>
        <end position="776"/>
    </location>
</feature>
<evidence type="ECO:0000256" key="2">
    <source>
        <dbReference type="SAM" id="MobiDB-lite"/>
    </source>
</evidence>
<feature type="region of interest" description="Disordered" evidence="2">
    <location>
        <begin position="468"/>
        <end position="490"/>
    </location>
</feature>
<dbReference type="GO" id="GO:0003723">
    <property type="term" value="F:RNA binding"/>
    <property type="evidence" value="ECO:0007669"/>
    <property type="project" value="UniProtKB-KW"/>
</dbReference>
<accession>A0A5M3MSW8</accession>
<evidence type="ECO:0000313" key="4">
    <source>
        <dbReference type="Proteomes" id="UP000053558"/>
    </source>
</evidence>
<gene>
    <name evidence="3" type="ORF">CONPUDRAFT_81796</name>
</gene>
<feature type="region of interest" description="Disordered" evidence="2">
    <location>
        <begin position="106"/>
        <end position="189"/>
    </location>
</feature>
<dbReference type="RefSeq" id="XP_007767674.1">
    <property type="nucleotide sequence ID" value="XM_007769484.1"/>
</dbReference>
<feature type="compositionally biased region" description="Low complexity" evidence="2">
    <location>
        <begin position="147"/>
        <end position="159"/>
    </location>
</feature>
<evidence type="ECO:0008006" key="5">
    <source>
        <dbReference type="Google" id="ProtNLM"/>
    </source>
</evidence>
<reference evidence="4" key="1">
    <citation type="journal article" date="2012" name="Science">
        <title>The Paleozoic origin of enzymatic lignin decomposition reconstructed from 31 fungal genomes.</title>
        <authorList>
            <person name="Floudas D."/>
            <person name="Binder M."/>
            <person name="Riley R."/>
            <person name="Barry K."/>
            <person name="Blanchette R.A."/>
            <person name="Henrissat B."/>
            <person name="Martinez A.T."/>
            <person name="Otillar R."/>
            <person name="Spatafora J.W."/>
            <person name="Yadav J.S."/>
            <person name="Aerts A."/>
            <person name="Benoit I."/>
            <person name="Boyd A."/>
            <person name="Carlson A."/>
            <person name="Copeland A."/>
            <person name="Coutinho P.M."/>
            <person name="de Vries R.P."/>
            <person name="Ferreira P."/>
            <person name="Findley K."/>
            <person name="Foster B."/>
            <person name="Gaskell J."/>
            <person name="Glotzer D."/>
            <person name="Gorecki P."/>
            <person name="Heitman J."/>
            <person name="Hesse C."/>
            <person name="Hori C."/>
            <person name="Igarashi K."/>
            <person name="Jurgens J.A."/>
            <person name="Kallen N."/>
            <person name="Kersten P."/>
            <person name="Kohler A."/>
            <person name="Kuees U."/>
            <person name="Kumar T.K.A."/>
            <person name="Kuo A."/>
            <person name="LaButti K."/>
            <person name="Larrondo L.F."/>
            <person name="Lindquist E."/>
            <person name="Ling A."/>
            <person name="Lombard V."/>
            <person name="Lucas S."/>
            <person name="Lundell T."/>
            <person name="Martin R."/>
            <person name="McLaughlin D.J."/>
            <person name="Morgenstern I."/>
            <person name="Morin E."/>
            <person name="Murat C."/>
            <person name="Nagy L.G."/>
            <person name="Nolan M."/>
            <person name="Ohm R.A."/>
            <person name="Patyshakuliyeva A."/>
            <person name="Rokas A."/>
            <person name="Ruiz-Duenas F.J."/>
            <person name="Sabat G."/>
            <person name="Salamov A."/>
            <person name="Samejima M."/>
            <person name="Schmutz J."/>
            <person name="Slot J.C."/>
            <person name="St John F."/>
            <person name="Stenlid J."/>
            <person name="Sun H."/>
            <person name="Sun S."/>
            <person name="Syed K."/>
            <person name="Tsang A."/>
            <person name="Wiebenga A."/>
            <person name="Young D."/>
            <person name="Pisabarro A."/>
            <person name="Eastwood D.C."/>
            <person name="Martin F."/>
            <person name="Cullen D."/>
            <person name="Grigoriev I.V."/>
            <person name="Hibbett D.S."/>
        </authorList>
    </citation>
    <scope>NUCLEOTIDE SEQUENCE [LARGE SCALE GENOMIC DNA]</scope>
    <source>
        <strain evidence="4">RWD-64-598 SS2</strain>
    </source>
</reference>
<feature type="compositionally biased region" description="Polar residues" evidence="2">
    <location>
        <begin position="1"/>
        <end position="35"/>
    </location>
</feature>
<organism evidence="3 4">
    <name type="scientific">Coniophora puteana (strain RWD-64-598)</name>
    <name type="common">Brown rot fungus</name>
    <dbReference type="NCBI Taxonomy" id="741705"/>
    <lineage>
        <taxon>Eukaryota</taxon>
        <taxon>Fungi</taxon>
        <taxon>Dikarya</taxon>
        <taxon>Basidiomycota</taxon>
        <taxon>Agaricomycotina</taxon>
        <taxon>Agaricomycetes</taxon>
        <taxon>Agaricomycetidae</taxon>
        <taxon>Boletales</taxon>
        <taxon>Coniophorineae</taxon>
        <taxon>Coniophoraceae</taxon>
        <taxon>Coniophora</taxon>
    </lineage>
</organism>
<feature type="compositionally biased region" description="Basic and acidic residues" evidence="2">
    <location>
        <begin position="603"/>
        <end position="622"/>
    </location>
</feature>
<dbReference type="GeneID" id="19210307"/>
<comment type="caution">
    <text evidence="3">The sequence shown here is derived from an EMBL/GenBank/DDBJ whole genome shotgun (WGS) entry which is preliminary data.</text>
</comment>
<dbReference type="InterPro" id="IPR012677">
    <property type="entry name" value="Nucleotide-bd_a/b_plait_sf"/>
</dbReference>
<evidence type="ECO:0000256" key="1">
    <source>
        <dbReference type="ARBA" id="ARBA00022884"/>
    </source>
</evidence>
<dbReference type="AlphaFoldDB" id="A0A5M3MSW8"/>
<feature type="compositionally biased region" description="Polar residues" evidence="2">
    <location>
        <begin position="128"/>
        <end position="144"/>
    </location>
</feature>
<dbReference type="Proteomes" id="UP000053558">
    <property type="component" value="Unassembled WGS sequence"/>
</dbReference>
<feature type="region of interest" description="Disordered" evidence="2">
    <location>
        <begin position="1"/>
        <end position="58"/>
    </location>
</feature>
<feature type="region of interest" description="Disordered" evidence="2">
    <location>
        <begin position="764"/>
        <end position="866"/>
    </location>
</feature>
<protein>
    <recommendedName>
        <fullName evidence="5">RRM domain-containing protein</fullName>
    </recommendedName>
</protein>
<name>A0A5M3MSW8_CONPW</name>
<dbReference type="OrthoDB" id="431169at2759"/>
<proteinExistence type="predicted"/>
<evidence type="ECO:0000313" key="3">
    <source>
        <dbReference type="EMBL" id="EIW82268.1"/>
    </source>
</evidence>
<feature type="compositionally biased region" description="Polar residues" evidence="2">
    <location>
        <begin position="807"/>
        <end position="823"/>
    </location>
</feature>
<feature type="region of interest" description="Disordered" evidence="2">
    <location>
        <begin position="602"/>
        <end position="622"/>
    </location>
</feature>